<dbReference type="GO" id="GO:0016020">
    <property type="term" value="C:membrane"/>
    <property type="evidence" value="ECO:0007669"/>
    <property type="project" value="InterPro"/>
</dbReference>
<evidence type="ECO:0000256" key="1">
    <source>
        <dbReference type="ARBA" id="ARBA00022448"/>
    </source>
</evidence>
<gene>
    <name evidence="3" type="primary">RvY_02259-1</name>
    <name evidence="3" type="synonym">RvY_02259.1</name>
    <name evidence="3" type="ORF">RvY_02259</name>
</gene>
<dbReference type="STRING" id="947166.A0A1D1UU89"/>
<organism evidence="3 4">
    <name type="scientific">Ramazzottius varieornatus</name>
    <name type="common">Water bear</name>
    <name type="synonym">Tardigrade</name>
    <dbReference type="NCBI Taxonomy" id="947166"/>
    <lineage>
        <taxon>Eukaryota</taxon>
        <taxon>Metazoa</taxon>
        <taxon>Ecdysozoa</taxon>
        <taxon>Tardigrada</taxon>
        <taxon>Eutardigrada</taxon>
        <taxon>Parachela</taxon>
        <taxon>Hypsibioidea</taxon>
        <taxon>Ramazzottiidae</taxon>
        <taxon>Ramazzottius</taxon>
    </lineage>
</organism>
<dbReference type="PANTHER" id="PTHR19229:SF36">
    <property type="entry name" value="ATP-BINDING CASSETTE SUB-FAMILY A MEMBER 2"/>
    <property type="match status" value="1"/>
</dbReference>
<dbReference type="AlphaFoldDB" id="A0A1D1UU89"/>
<keyword evidence="4" id="KW-1185">Reference proteome</keyword>
<reference evidence="3 4" key="1">
    <citation type="journal article" date="2016" name="Nat. Commun.">
        <title>Extremotolerant tardigrade genome and improved radiotolerance of human cultured cells by tardigrade-unique protein.</title>
        <authorList>
            <person name="Hashimoto T."/>
            <person name="Horikawa D.D."/>
            <person name="Saito Y."/>
            <person name="Kuwahara H."/>
            <person name="Kozuka-Hata H."/>
            <person name="Shin-I T."/>
            <person name="Minakuchi Y."/>
            <person name="Ohishi K."/>
            <person name="Motoyama A."/>
            <person name="Aizu T."/>
            <person name="Enomoto A."/>
            <person name="Kondo K."/>
            <person name="Tanaka S."/>
            <person name="Hara Y."/>
            <person name="Koshikawa S."/>
            <person name="Sagara H."/>
            <person name="Miura T."/>
            <person name="Yokobori S."/>
            <person name="Miyagawa K."/>
            <person name="Suzuki Y."/>
            <person name="Kubo T."/>
            <person name="Oyama M."/>
            <person name="Kohara Y."/>
            <person name="Fujiyama A."/>
            <person name="Arakawa K."/>
            <person name="Katayama T."/>
            <person name="Toyoda A."/>
            <person name="Kunieda T."/>
        </authorList>
    </citation>
    <scope>NUCLEOTIDE SEQUENCE [LARGE SCALE GENOMIC DNA]</scope>
    <source>
        <strain evidence="3 4">YOKOZUNA-1</strain>
    </source>
</reference>
<dbReference type="GO" id="GO:0005319">
    <property type="term" value="F:lipid transporter activity"/>
    <property type="evidence" value="ECO:0007669"/>
    <property type="project" value="TreeGrafter"/>
</dbReference>
<accession>A0A1D1UU89</accession>
<protein>
    <submittedName>
        <fullName evidence="3">Uncharacterized protein</fullName>
    </submittedName>
</protein>
<dbReference type="PANTHER" id="PTHR19229">
    <property type="entry name" value="ATP-BINDING CASSETTE TRANSPORTER SUBFAMILY A ABCA"/>
    <property type="match status" value="1"/>
</dbReference>
<keyword evidence="1" id="KW-0813">Transport</keyword>
<name>A0A1D1UU89_RAMVA</name>
<evidence type="ECO:0000313" key="3">
    <source>
        <dbReference type="EMBL" id="GAU89748.1"/>
    </source>
</evidence>
<dbReference type="GO" id="GO:0140359">
    <property type="term" value="F:ABC-type transporter activity"/>
    <property type="evidence" value="ECO:0007669"/>
    <property type="project" value="InterPro"/>
</dbReference>
<dbReference type="InterPro" id="IPR026082">
    <property type="entry name" value="ABCA"/>
</dbReference>
<evidence type="ECO:0000313" key="4">
    <source>
        <dbReference type="Proteomes" id="UP000186922"/>
    </source>
</evidence>
<dbReference type="OrthoDB" id="10255969at2759"/>
<comment type="caution">
    <text evidence="3">The sequence shown here is derived from an EMBL/GenBank/DDBJ whole genome shotgun (WGS) entry which is preliminary data.</text>
</comment>
<proteinExistence type="predicted"/>
<dbReference type="EMBL" id="BDGG01000001">
    <property type="protein sequence ID" value="GAU89748.1"/>
    <property type="molecule type" value="Genomic_DNA"/>
</dbReference>
<dbReference type="Proteomes" id="UP000186922">
    <property type="component" value="Unassembled WGS sequence"/>
</dbReference>
<sequence>MEEADALCDRICIIVNGTMHCIGSSQHLKDKYGSGYVLEIRLSVPPSVVPPRDPTFPAQTSVNQGVMSAPAIPAVPTATEIAHQKAKAEVLKMFPKANCTEQQHNTMVFTIGRDQISSLGATFADLDKCE</sequence>
<evidence type="ECO:0000256" key="2">
    <source>
        <dbReference type="ARBA" id="ARBA00022737"/>
    </source>
</evidence>
<keyword evidence="2" id="KW-0677">Repeat</keyword>